<gene>
    <name evidence="15" type="ORF">DQ384_20685</name>
</gene>
<feature type="compositionally biased region" description="Low complexity" evidence="12">
    <location>
        <begin position="514"/>
        <end position="523"/>
    </location>
</feature>
<keyword evidence="8 15" id="KW-0418">Kinase</keyword>
<organism evidence="15 16">
    <name type="scientific">Sphaerisporangium album</name>
    <dbReference type="NCBI Taxonomy" id="509200"/>
    <lineage>
        <taxon>Bacteria</taxon>
        <taxon>Bacillati</taxon>
        <taxon>Actinomycetota</taxon>
        <taxon>Actinomycetes</taxon>
        <taxon>Streptosporangiales</taxon>
        <taxon>Streptosporangiaceae</taxon>
        <taxon>Sphaerisporangium</taxon>
    </lineage>
</organism>
<dbReference type="InterPro" id="IPR003660">
    <property type="entry name" value="HAMP_dom"/>
</dbReference>
<dbReference type="GO" id="GO:0005886">
    <property type="term" value="C:plasma membrane"/>
    <property type="evidence" value="ECO:0007669"/>
    <property type="project" value="UniProtKB-SubCell"/>
</dbReference>
<evidence type="ECO:0000256" key="8">
    <source>
        <dbReference type="ARBA" id="ARBA00022777"/>
    </source>
</evidence>
<dbReference type="Pfam" id="PF00512">
    <property type="entry name" value="HisKA"/>
    <property type="match status" value="1"/>
</dbReference>
<evidence type="ECO:0000256" key="4">
    <source>
        <dbReference type="ARBA" id="ARBA00012438"/>
    </source>
</evidence>
<dbReference type="InterPro" id="IPR005467">
    <property type="entry name" value="His_kinase_dom"/>
</dbReference>
<evidence type="ECO:0000313" key="15">
    <source>
        <dbReference type="EMBL" id="RCG29458.1"/>
    </source>
</evidence>
<keyword evidence="6" id="KW-0808">Transferase</keyword>
<comment type="catalytic activity">
    <reaction evidence="1">
        <text>ATP + protein L-histidine = ADP + protein N-phospho-L-histidine.</text>
        <dbReference type="EC" id="2.7.13.3"/>
    </reaction>
</comment>
<evidence type="ECO:0000256" key="6">
    <source>
        <dbReference type="ARBA" id="ARBA00022679"/>
    </source>
</evidence>
<sequence length="533" mass="55746">MIPARTRWARGLPATMRGRLIAGLLVLLACACAAVGVASFLALDRSLLAGVDHQLAQSKGRYAASLEHAATQPGDDRYAARGDTRAQAAGTFGARVLNGTVTHAGVVSPRRDLDDVSAAGSALSLSPRDRATLAALPADGHGHSARLSWLGDYRLMAVPGADGDTLVTGLPLVEAEGIVHRLQVVEGVVFAVALLVTGVAGAMWVGAALRPLRRVAATARGVTELPLADGEVALPDGVPYTDLRTEVGQVGAAFNRMLEHVGDALARRHAGEQRLRTFAADAGHELRTPLAAIRGHAELARRHPGPVPPEVGRALDRIQAESVRMGRLVEDMLLLARLDAGRPLRRDEVDLTRLVLDATGDARVSGPDHRWRLDLPEEPVMIRGDADRLHQVLANLLDNARRHTPAGTTVLVRAGAPAREPVTGAPAHGPAGPAGLTELSVIDDGPGIPEELVGEIFERFVRADQGRSRASGGTGLGLAIVRAVVAAHGGSVEAESRPGRTVFRILLPTPGPEALPAGPEAFPTSGTGHVPHP</sequence>
<comment type="caution">
    <text evidence="15">The sequence shown here is derived from an EMBL/GenBank/DDBJ whole genome shotgun (WGS) entry which is preliminary data.</text>
</comment>
<evidence type="ECO:0000256" key="9">
    <source>
        <dbReference type="ARBA" id="ARBA00022989"/>
    </source>
</evidence>
<dbReference type="EC" id="2.7.13.3" evidence="4"/>
<dbReference type="GO" id="GO:0000155">
    <property type="term" value="F:phosphorelay sensor kinase activity"/>
    <property type="evidence" value="ECO:0007669"/>
    <property type="project" value="InterPro"/>
</dbReference>
<keyword evidence="5" id="KW-0597">Phosphoprotein</keyword>
<dbReference type="PANTHER" id="PTHR45436">
    <property type="entry name" value="SENSOR HISTIDINE KINASE YKOH"/>
    <property type="match status" value="1"/>
</dbReference>
<dbReference type="Pfam" id="PF02518">
    <property type="entry name" value="HATPase_c"/>
    <property type="match status" value="1"/>
</dbReference>
<keyword evidence="10" id="KW-0902">Two-component regulatory system</keyword>
<keyword evidence="11" id="KW-0472">Membrane</keyword>
<evidence type="ECO:0000256" key="5">
    <source>
        <dbReference type="ARBA" id="ARBA00022553"/>
    </source>
</evidence>
<feature type="domain" description="Histidine kinase" evidence="13">
    <location>
        <begin position="281"/>
        <end position="511"/>
    </location>
</feature>
<comment type="subcellular location">
    <subcellularLocation>
        <location evidence="3">Cell membrane</location>
    </subcellularLocation>
</comment>
<evidence type="ECO:0000259" key="13">
    <source>
        <dbReference type="PROSITE" id="PS50109"/>
    </source>
</evidence>
<dbReference type="CDD" id="cd00082">
    <property type="entry name" value="HisKA"/>
    <property type="match status" value="1"/>
</dbReference>
<dbReference type="SUPFAM" id="SSF47384">
    <property type="entry name" value="Homodimeric domain of signal transducing histidine kinase"/>
    <property type="match status" value="1"/>
</dbReference>
<dbReference type="FunFam" id="3.30.565.10:FF:000006">
    <property type="entry name" value="Sensor histidine kinase WalK"/>
    <property type="match status" value="1"/>
</dbReference>
<dbReference type="SMART" id="SM00304">
    <property type="entry name" value="HAMP"/>
    <property type="match status" value="1"/>
</dbReference>
<dbReference type="OrthoDB" id="9786919at2"/>
<accession>A0A367FGF1</accession>
<dbReference type="SUPFAM" id="SSF55874">
    <property type="entry name" value="ATPase domain of HSP90 chaperone/DNA topoisomerase II/histidine kinase"/>
    <property type="match status" value="1"/>
</dbReference>
<comment type="cofactor">
    <cofactor evidence="2">
        <name>a divalent metal cation</name>
        <dbReference type="ChEBI" id="CHEBI:60240"/>
    </cofactor>
</comment>
<feature type="domain" description="HAMP" evidence="14">
    <location>
        <begin position="206"/>
        <end position="266"/>
    </location>
</feature>
<reference evidence="15 16" key="1">
    <citation type="submission" date="2018-06" db="EMBL/GenBank/DDBJ databases">
        <title>Sphaerisporangium craniellae sp. nov., isolated from a marine sponge in the South China Sea.</title>
        <authorList>
            <person name="Li L."/>
        </authorList>
    </citation>
    <scope>NUCLEOTIDE SEQUENCE [LARGE SCALE GENOMIC DNA]</scope>
    <source>
        <strain evidence="15 16">CCTCC AA 208026</strain>
    </source>
</reference>
<feature type="region of interest" description="Disordered" evidence="12">
    <location>
        <begin position="514"/>
        <end position="533"/>
    </location>
</feature>
<dbReference type="Gene3D" id="6.10.340.10">
    <property type="match status" value="1"/>
</dbReference>
<dbReference type="CDD" id="cd00075">
    <property type="entry name" value="HATPase"/>
    <property type="match status" value="1"/>
</dbReference>
<dbReference type="Gene3D" id="3.30.565.10">
    <property type="entry name" value="Histidine kinase-like ATPase, C-terminal domain"/>
    <property type="match status" value="1"/>
</dbReference>
<keyword evidence="7" id="KW-0812">Transmembrane</keyword>
<evidence type="ECO:0000256" key="7">
    <source>
        <dbReference type="ARBA" id="ARBA00022692"/>
    </source>
</evidence>
<dbReference type="InterPro" id="IPR004358">
    <property type="entry name" value="Sig_transdc_His_kin-like_C"/>
</dbReference>
<dbReference type="SMART" id="SM00388">
    <property type="entry name" value="HisKA"/>
    <property type="match status" value="1"/>
</dbReference>
<dbReference type="Gene3D" id="1.10.287.130">
    <property type="match status" value="1"/>
</dbReference>
<dbReference type="InterPro" id="IPR036890">
    <property type="entry name" value="HATPase_C_sf"/>
</dbReference>
<dbReference type="InterPro" id="IPR003661">
    <property type="entry name" value="HisK_dim/P_dom"/>
</dbReference>
<dbReference type="PANTHER" id="PTHR45436:SF5">
    <property type="entry name" value="SENSOR HISTIDINE KINASE TRCS"/>
    <property type="match status" value="1"/>
</dbReference>
<dbReference type="FunFam" id="1.10.287.130:FF:000001">
    <property type="entry name" value="Two-component sensor histidine kinase"/>
    <property type="match status" value="1"/>
</dbReference>
<dbReference type="Proteomes" id="UP000253094">
    <property type="component" value="Unassembled WGS sequence"/>
</dbReference>
<dbReference type="GO" id="GO:0005509">
    <property type="term" value="F:calcium ion binding"/>
    <property type="evidence" value="ECO:0007669"/>
    <property type="project" value="UniProtKB-ARBA"/>
</dbReference>
<dbReference type="AlphaFoldDB" id="A0A367FGF1"/>
<dbReference type="PROSITE" id="PS50885">
    <property type="entry name" value="HAMP"/>
    <property type="match status" value="1"/>
</dbReference>
<dbReference type="InterPro" id="IPR036097">
    <property type="entry name" value="HisK_dim/P_sf"/>
</dbReference>
<dbReference type="SMART" id="SM00387">
    <property type="entry name" value="HATPase_c"/>
    <property type="match status" value="1"/>
</dbReference>
<proteinExistence type="predicted"/>
<evidence type="ECO:0000259" key="14">
    <source>
        <dbReference type="PROSITE" id="PS50885"/>
    </source>
</evidence>
<dbReference type="InterPro" id="IPR003594">
    <property type="entry name" value="HATPase_dom"/>
</dbReference>
<evidence type="ECO:0000256" key="1">
    <source>
        <dbReference type="ARBA" id="ARBA00000085"/>
    </source>
</evidence>
<dbReference type="InterPro" id="IPR050428">
    <property type="entry name" value="TCS_sensor_his_kinase"/>
</dbReference>
<evidence type="ECO:0000256" key="2">
    <source>
        <dbReference type="ARBA" id="ARBA00001968"/>
    </source>
</evidence>
<evidence type="ECO:0000313" key="16">
    <source>
        <dbReference type="Proteomes" id="UP000253094"/>
    </source>
</evidence>
<evidence type="ECO:0000256" key="10">
    <source>
        <dbReference type="ARBA" id="ARBA00023012"/>
    </source>
</evidence>
<name>A0A367FGF1_9ACTN</name>
<evidence type="ECO:0000256" key="11">
    <source>
        <dbReference type="ARBA" id="ARBA00023136"/>
    </source>
</evidence>
<dbReference type="EMBL" id="QOIL01000011">
    <property type="protein sequence ID" value="RCG29458.1"/>
    <property type="molecule type" value="Genomic_DNA"/>
</dbReference>
<protein>
    <recommendedName>
        <fullName evidence="4">histidine kinase</fullName>
        <ecNumber evidence="4">2.7.13.3</ecNumber>
    </recommendedName>
</protein>
<keyword evidence="9" id="KW-1133">Transmembrane helix</keyword>
<evidence type="ECO:0000256" key="12">
    <source>
        <dbReference type="SAM" id="MobiDB-lite"/>
    </source>
</evidence>
<dbReference type="PRINTS" id="PR00344">
    <property type="entry name" value="BCTRLSENSOR"/>
</dbReference>
<dbReference type="PROSITE" id="PS50109">
    <property type="entry name" value="HIS_KIN"/>
    <property type="match status" value="1"/>
</dbReference>
<keyword evidence="16" id="KW-1185">Reference proteome</keyword>
<evidence type="ECO:0000256" key="3">
    <source>
        <dbReference type="ARBA" id="ARBA00004236"/>
    </source>
</evidence>
<dbReference type="PROSITE" id="PS51257">
    <property type="entry name" value="PROKAR_LIPOPROTEIN"/>
    <property type="match status" value="1"/>
</dbReference>